<comment type="caution">
    <text evidence="2">The sequence shown here is derived from an EMBL/GenBank/DDBJ whole genome shotgun (WGS) entry which is preliminary data.</text>
</comment>
<accession>A0AAV2VV64</accession>
<keyword evidence="1" id="KW-0732">Signal</keyword>
<organism evidence="2 3">
    <name type="scientific">Vibrio nigripulchritudo SOn1</name>
    <dbReference type="NCBI Taxonomy" id="1238450"/>
    <lineage>
        <taxon>Bacteria</taxon>
        <taxon>Pseudomonadati</taxon>
        <taxon>Pseudomonadota</taxon>
        <taxon>Gammaproteobacteria</taxon>
        <taxon>Vibrionales</taxon>
        <taxon>Vibrionaceae</taxon>
        <taxon>Vibrio</taxon>
    </lineage>
</organism>
<feature type="signal peptide" evidence="1">
    <location>
        <begin position="1"/>
        <end position="22"/>
    </location>
</feature>
<dbReference type="Proteomes" id="UP000018211">
    <property type="component" value="Unassembled WGS sequence"/>
</dbReference>
<evidence type="ECO:0000256" key="1">
    <source>
        <dbReference type="SAM" id="SignalP"/>
    </source>
</evidence>
<dbReference type="RefSeq" id="WP_022613055.1">
    <property type="nucleotide sequence ID" value="NZ_LK391965.1"/>
</dbReference>
<name>A0AAV2VV64_9VIBR</name>
<feature type="chain" id="PRO_5043864532" evidence="1">
    <location>
        <begin position="23"/>
        <end position="169"/>
    </location>
</feature>
<evidence type="ECO:0000313" key="3">
    <source>
        <dbReference type="Proteomes" id="UP000018211"/>
    </source>
</evidence>
<proteinExistence type="predicted"/>
<dbReference type="EMBL" id="CAOF01000150">
    <property type="protein sequence ID" value="CCO48624.1"/>
    <property type="molecule type" value="Genomic_DNA"/>
</dbReference>
<protein>
    <submittedName>
        <fullName evidence="2">Uncharacterized protein</fullName>
    </submittedName>
</protein>
<dbReference type="AlphaFoldDB" id="A0AAV2VV64"/>
<gene>
    <name evidence="2" type="ORF">VIBNISOn1_570014</name>
</gene>
<reference evidence="2 3" key="1">
    <citation type="journal article" date="2013" name="ISME J.">
        <title>Comparative genomics of pathogenic lineages of Vibrio nigripulchritudo identifies virulence-associated traits.</title>
        <authorList>
            <person name="Goudenege D."/>
            <person name="Labreuche Y."/>
            <person name="Krin E."/>
            <person name="Ansquer D."/>
            <person name="Mangenot S."/>
            <person name="Calteau A."/>
            <person name="Medigue C."/>
            <person name="Mazel D."/>
            <person name="Polz M.F."/>
            <person name="Le Roux F."/>
        </authorList>
    </citation>
    <scope>NUCLEOTIDE SEQUENCE [LARGE SCALE GENOMIC DNA]</scope>
    <source>
        <strain evidence="2 3">SOn1</strain>
    </source>
</reference>
<evidence type="ECO:0000313" key="2">
    <source>
        <dbReference type="EMBL" id="CCO48624.1"/>
    </source>
</evidence>
<sequence>MRIKKAITIVLGFALTTSLFSAKALSGKTITTDAVQASHVQQILSGEVVSGNSVDIIYADISKAAIPEGNQLQYSPWDELYKCTKGGSLKSESIIIPVEDNVHVLQACDALGFELDLELAVVNADVLNEEVSDIDKSTRQVILVPTPSANDTYLYWNGSKFKLYVPIPF</sequence>